<gene>
    <name evidence="1" type="ORF">ETSY2_14070</name>
</gene>
<comment type="caution">
    <text evidence="1">The sequence shown here is derived from an EMBL/GenBank/DDBJ whole genome shotgun (WGS) entry which is preliminary data.</text>
</comment>
<proteinExistence type="predicted"/>
<sequence length="48" mass="5336">MINRGAVILKYREPAICWVNEAGPYVDNPGITLDGANRERTVSLMSDE</sequence>
<name>W4MAL0_9BACT</name>
<reference evidence="1 2" key="1">
    <citation type="journal article" date="2014" name="Nature">
        <title>An environmental bacterial taxon with a large and distinct metabolic repertoire.</title>
        <authorList>
            <person name="Wilson M.C."/>
            <person name="Mori T."/>
            <person name="Ruckert C."/>
            <person name="Uria A.R."/>
            <person name="Helf M.J."/>
            <person name="Takada K."/>
            <person name="Gernert C."/>
            <person name="Steffens U.A."/>
            <person name="Heycke N."/>
            <person name="Schmitt S."/>
            <person name="Rinke C."/>
            <person name="Helfrich E.J."/>
            <person name="Brachmann A.O."/>
            <person name="Gurgui C."/>
            <person name="Wakimoto T."/>
            <person name="Kracht M."/>
            <person name="Crusemann M."/>
            <person name="Hentschel U."/>
            <person name="Abe I."/>
            <person name="Matsunaga S."/>
            <person name="Kalinowski J."/>
            <person name="Takeyama H."/>
            <person name="Piel J."/>
        </authorList>
    </citation>
    <scope>NUCLEOTIDE SEQUENCE [LARGE SCALE GENOMIC DNA]</scope>
    <source>
        <strain evidence="2">TSY2</strain>
    </source>
</reference>
<dbReference type="HOGENOM" id="CLU_3161375_0_0_7"/>
<keyword evidence="2" id="KW-1185">Reference proteome</keyword>
<organism evidence="1 2">
    <name type="scientific">Candidatus Entotheonella gemina</name>
    <dbReference type="NCBI Taxonomy" id="1429439"/>
    <lineage>
        <taxon>Bacteria</taxon>
        <taxon>Pseudomonadati</taxon>
        <taxon>Nitrospinota/Tectimicrobiota group</taxon>
        <taxon>Candidatus Tectimicrobiota</taxon>
        <taxon>Candidatus Entotheonellia</taxon>
        <taxon>Candidatus Entotheonellales</taxon>
        <taxon>Candidatus Entotheonellaceae</taxon>
        <taxon>Candidatus Entotheonella</taxon>
    </lineage>
</organism>
<evidence type="ECO:0000313" key="1">
    <source>
        <dbReference type="EMBL" id="ETX06941.1"/>
    </source>
</evidence>
<protein>
    <submittedName>
        <fullName evidence="1">Uncharacterized protein</fullName>
    </submittedName>
</protein>
<accession>W4MAL0</accession>
<dbReference type="Proteomes" id="UP000019140">
    <property type="component" value="Unassembled WGS sequence"/>
</dbReference>
<dbReference type="EMBL" id="AZHX01000567">
    <property type="protein sequence ID" value="ETX06941.1"/>
    <property type="molecule type" value="Genomic_DNA"/>
</dbReference>
<feature type="non-terminal residue" evidence="1">
    <location>
        <position position="48"/>
    </location>
</feature>
<evidence type="ECO:0000313" key="2">
    <source>
        <dbReference type="Proteomes" id="UP000019140"/>
    </source>
</evidence>
<dbReference type="AlphaFoldDB" id="W4MAL0"/>